<name>A0A392N023_9FABA</name>
<feature type="non-terminal residue" evidence="2">
    <location>
        <position position="1"/>
    </location>
</feature>
<keyword evidence="3" id="KW-1185">Reference proteome</keyword>
<keyword evidence="1" id="KW-0812">Transmembrane</keyword>
<dbReference type="Gene3D" id="3.40.50.300">
    <property type="entry name" value="P-loop containing nucleotide triphosphate hydrolases"/>
    <property type="match status" value="1"/>
</dbReference>
<dbReference type="InterPro" id="IPR027417">
    <property type="entry name" value="P-loop_NTPase"/>
</dbReference>
<keyword evidence="1" id="KW-0472">Membrane</keyword>
<reference evidence="2 3" key="1">
    <citation type="journal article" date="2018" name="Front. Plant Sci.">
        <title>Red Clover (Trifolium pratense) and Zigzag Clover (T. medium) - A Picture of Genomic Similarities and Differences.</title>
        <authorList>
            <person name="Dluhosova J."/>
            <person name="Istvanek J."/>
            <person name="Nedelnik J."/>
            <person name="Repkova J."/>
        </authorList>
    </citation>
    <scope>NUCLEOTIDE SEQUENCE [LARGE SCALE GENOMIC DNA]</scope>
    <source>
        <strain evidence="3">cv. 10/8</strain>
        <tissue evidence="2">Leaf</tissue>
    </source>
</reference>
<keyword evidence="2" id="KW-0547">Nucleotide-binding</keyword>
<evidence type="ECO:0000313" key="3">
    <source>
        <dbReference type="Proteomes" id="UP000265520"/>
    </source>
</evidence>
<dbReference type="Proteomes" id="UP000265520">
    <property type="component" value="Unassembled WGS sequence"/>
</dbReference>
<keyword evidence="2" id="KW-0347">Helicase</keyword>
<comment type="caution">
    <text evidence="2">The sequence shown here is derived from an EMBL/GenBank/DDBJ whole genome shotgun (WGS) entry which is preliminary data.</text>
</comment>
<sequence length="95" mass="10923">WYGRMVIEQASRMPLHRFRKNPRFRHSILPKPLQVRQIYNVAQPFVSILSIIKLMILIGGVEVKTDMKKIEEQGANILISTPVEVLILCYSNSGC</sequence>
<keyword evidence="2" id="KW-0378">Hydrolase</keyword>
<evidence type="ECO:0000256" key="1">
    <source>
        <dbReference type="SAM" id="Phobius"/>
    </source>
</evidence>
<protein>
    <submittedName>
        <fullName evidence="2">DEAD-box ATP-dependent RNA helicase 18-like</fullName>
    </submittedName>
</protein>
<keyword evidence="2" id="KW-0067">ATP-binding</keyword>
<dbReference type="EMBL" id="LXQA010024174">
    <property type="protein sequence ID" value="MCH93101.1"/>
    <property type="molecule type" value="Genomic_DNA"/>
</dbReference>
<proteinExistence type="predicted"/>
<evidence type="ECO:0000313" key="2">
    <source>
        <dbReference type="EMBL" id="MCH93101.1"/>
    </source>
</evidence>
<accession>A0A392N023</accession>
<dbReference type="AlphaFoldDB" id="A0A392N023"/>
<keyword evidence="1" id="KW-1133">Transmembrane helix</keyword>
<organism evidence="2 3">
    <name type="scientific">Trifolium medium</name>
    <dbReference type="NCBI Taxonomy" id="97028"/>
    <lineage>
        <taxon>Eukaryota</taxon>
        <taxon>Viridiplantae</taxon>
        <taxon>Streptophyta</taxon>
        <taxon>Embryophyta</taxon>
        <taxon>Tracheophyta</taxon>
        <taxon>Spermatophyta</taxon>
        <taxon>Magnoliopsida</taxon>
        <taxon>eudicotyledons</taxon>
        <taxon>Gunneridae</taxon>
        <taxon>Pentapetalae</taxon>
        <taxon>rosids</taxon>
        <taxon>fabids</taxon>
        <taxon>Fabales</taxon>
        <taxon>Fabaceae</taxon>
        <taxon>Papilionoideae</taxon>
        <taxon>50 kb inversion clade</taxon>
        <taxon>NPAAA clade</taxon>
        <taxon>Hologalegina</taxon>
        <taxon>IRL clade</taxon>
        <taxon>Trifolieae</taxon>
        <taxon>Trifolium</taxon>
    </lineage>
</organism>
<feature type="transmembrane region" description="Helical" evidence="1">
    <location>
        <begin position="41"/>
        <end position="61"/>
    </location>
</feature>
<dbReference type="GO" id="GO:0004386">
    <property type="term" value="F:helicase activity"/>
    <property type="evidence" value="ECO:0007669"/>
    <property type="project" value="UniProtKB-KW"/>
</dbReference>